<evidence type="ECO:0000313" key="1">
    <source>
        <dbReference type="EMBL" id="GHD56481.1"/>
    </source>
</evidence>
<accession>A0A918XU50</accession>
<organism evidence="1 2">
    <name type="scientific">Thalassobaculum fulvum</name>
    <dbReference type="NCBI Taxonomy" id="1633335"/>
    <lineage>
        <taxon>Bacteria</taxon>
        <taxon>Pseudomonadati</taxon>
        <taxon>Pseudomonadota</taxon>
        <taxon>Alphaproteobacteria</taxon>
        <taxon>Rhodospirillales</taxon>
        <taxon>Thalassobaculaceae</taxon>
        <taxon>Thalassobaculum</taxon>
    </lineage>
</organism>
<name>A0A918XU50_9PROT</name>
<dbReference type="InterPro" id="IPR009922">
    <property type="entry name" value="DUF1457"/>
</dbReference>
<proteinExistence type="predicted"/>
<gene>
    <name evidence="1" type="ORF">GCM10017083_36520</name>
</gene>
<dbReference type="Pfam" id="PF07310">
    <property type="entry name" value="PAS_5"/>
    <property type="match status" value="1"/>
</dbReference>
<dbReference type="Proteomes" id="UP000630353">
    <property type="component" value="Unassembled WGS sequence"/>
</dbReference>
<keyword evidence="2" id="KW-1185">Reference proteome</keyword>
<protein>
    <recommendedName>
        <fullName evidence="3">PAS domain-containing protein</fullName>
    </recommendedName>
</protein>
<sequence>MELLAEAQTDGVRDLVRNWLSIHPKHCLPGRQHFDPLGIPRLLKSVVLTDVERDPYRFRVRVLGTAVADAFGRDFTGKYMDEVFEGHRESLSHSMRVQVVETGLPCLRPAVAGTFRGMDIAPQEGIHLPLATDGETVDNVLSMFVYVPGTTDDANGVWFLANR</sequence>
<reference evidence="1" key="1">
    <citation type="journal article" date="2014" name="Int. J. Syst. Evol. Microbiol.">
        <title>Complete genome sequence of Corynebacterium casei LMG S-19264T (=DSM 44701T), isolated from a smear-ripened cheese.</title>
        <authorList>
            <consortium name="US DOE Joint Genome Institute (JGI-PGF)"/>
            <person name="Walter F."/>
            <person name="Albersmeier A."/>
            <person name="Kalinowski J."/>
            <person name="Ruckert C."/>
        </authorList>
    </citation>
    <scope>NUCLEOTIDE SEQUENCE</scope>
    <source>
        <strain evidence="1">KCTC 42651</strain>
    </source>
</reference>
<evidence type="ECO:0000313" key="2">
    <source>
        <dbReference type="Proteomes" id="UP000630353"/>
    </source>
</evidence>
<evidence type="ECO:0008006" key="3">
    <source>
        <dbReference type="Google" id="ProtNLM"/>
    </source>
</evidence>
<reference evidence="1" key="2">
    <citation type="submission" date="2020-09" db="EMBL/GenBank/DDBJ databases">
        <authorList>
            <person name="Sun Q."/>
            <person name="Kim S."/>
        </authorList>
    </citation>
    <scope>NUCLEOTIDE SEQUENCE</scope>
    <source>
        <strain evidence="1">KCTC 42651</strain>
    </source>
</reference>
<dbReference type="AlphaFoldDB" id="A0A918XU50"/>
<comment type="caution">
    <text evidence="1">The sequence shown here is derived from an EMBL/GenBank/DDBJ whole genome shotgun (WGS) entry which is preliminary data.</text>
</comment>
<dbReference type="EMBL" id="BMZS01000009">
    <property type="protein sequence ID" value="GHD56481.1"/>
    <property type="molecule type" value="Genomic_DNA"/>
</dbReference>